<evidence type="ECO:0000256" key="1">
    <source>
        <dbReference type="ARBA" id="ARBA00004651"/>
    </source>
</evidence>
<reference evidence="7 8" key="1">
    <citation type="submission" date="2016-10" db="EMBL/GenBank/DDBJ databases">
        <authorList>
            <person name="de Groot N.N."/>
        </authorList>
    </citation>
    <scope>NUCLEOTIDE SEQUENCE [LARGE SCALE GENOMIC DNA]</scope>
    <source>
        <strain evidence="7 8">DSM 44637</strain>
    </source>
</reference>
<feature type="transmembrane region" description="Helical" evidence="5">
    <location>
        <begin position="83"/>
        <end position="106"/>
    </location>
</feature>
<keyword evidence="3 5" id="KW-1133">Transmembrane helix</keyword>
<dbReference type="Proteomes" id="UP000199137">
    <property type="component" value="Unassembled WGS sequence"/>
</dbReference>
<comment type="subcellular location">
    <subcellularLocation>
        <location evidence="1">Cell membrane</location>
        <topology evidence="1">Multi-pass membrane protein</topology>
    </subcellularLocation>
</comment>
<dbReference type="Gene3D" id="1.20.1250.20">
    <property type="entry name" value="MFS general substrate transporter like domains"/>
    <property type="match status" value="2"/>
</dbReference>
<feature type="transmembrane region" description="Helical" evidence="5">
    <location>
        <begin position="221"/>
        <end position="242"/>
    </location>
</feature>
<dbReference type="InterPro" id="IPR050382">
    <property type="entry name" value="MFS_Na/Anion_cotransporter"/>
</dbReference>
<gene>
    <name evidence="7" type="ORF">SAMN05421854_106137</name>
</gene>
<keyword evidence="4 5" id="KW-0472">Membrane</keyword>
<feature type="transmembrane region" description="Helical" evidence="5">
    <location>
        <begin position="171"/>
        <end position="190"/>
    </location>
</feature>
<evidence type="ECO:0000256" key="5">
    <source>
        <dbReference type="SAM" id="Phobius"/>
    </source>
</evidence>
<feature type="transmembrane region" description="Helical" evidence="5">
    <location>
        <begin position="145"/>
        <end position="165"/>
    </location>
</feature>
<protein>
    <submittedName>
        <fullName evidence="7">Predicted arabinose efflux permease, MFS family</fullName>
    </submittedName>
</protein>
<dbReference type="Pfam" id="PF07690">
    <property type="entry name" value="MFS_1"/>
    <property type="match status" value="1"/>
</dbReference>
<feature type="transmembrane region" description="Helical" evidence="5">
    <location>
        <begin position="317"/>
        <end position="341"/>
    </location>
</feature>
<organism evidence="7 8">
    <name type="scientific">Amycolatopsis rubida</name>
    <dbReference type="NCBI Taxonomy" id="112413"/>
    <lineage>
        <taxon>Bacteria</taxon>
        <taxon>Bacillati</taxon>
        <taxon>Actinomycetota</taxon>
        <taxon>Actinomycetes</taxon>
        <taxon>Pseudonocardiales</taxon>
        <taxon>Pseudonocardiaceae</taxon>
        <taxon>Amycolatopsis</taxon>
    </lineage>
</organism>
<dbReference type="GO" id="GO:0005886">
    <property type="term" value="C:plasma membrane"/>
    <property type="evidence" value="ECO:0007669"/>
    <property type="project" value="UniProtKB-SubCell"/>
</dbReference>
<dbReference type="PANTHER" id="PTHR11662:SF450">
    <property type="entry name" value="BLR1003 PROTEIN"/>
    <property type="match status" value="1"/>
</dbReference>
<name>A0A1I5S1M4_9PSEU</name>
<feature type="transmembrane region" description="Helical" evidence="5">
    <location>
        <begin position="112"/>
        <end position="133"/>
    </location>
</feature>
<feature type="transmembrane region" description="Helical" evidence="5">
    <location>
        <begin position="382"/>
        <end position="404"/>
    </location>
</feature>
<dbReference type="InterPro" id="IPR011701">
    <property type="entry name" value="MFS"/>
</dbReference>
<evidence type="ECO:0000313" key="7">
    <source>
        <dbReference type="EMBL" id="SFP64176.1"/>
    </source>
</evidence>
<proteinExistence type="predicted"/>
<dbReference type="GO" id="GO:0022857">
    <property type="term" value="F:transmembrane transporter activity"/>
    <property type="evidence" value="ECO:0007669"/>
    <property type="project" value="InterPro"/>
</dbReference>
<feature type="transmembrane region" description="Helical" evidence="5">
    <location>
        <begin position="292"/>
        <end position="311"/>
    </location>
</feature>
<evidence type="ECO:0000256" key="2">
    <source>
        <dbReference type="ARBA" id="ARBA00022692"/>
    </source>
</evidence>
<evidence type="ECO:0000259" key="6">
    <source>
        <dbReference type="PROSITE" id="PS50850"/>
    </source>
</evidence>
<evidence type="ECO:0000256" key="3">
    <source>
        <dbReference type="ARBA" id="ARBA00022989"/>
    </source>
</evidence>
<dbReference type="InterPro" id="IPR036259">
    <property type="entry name" value="MFS_trans_sf"/>
</dbReference>
<dbReference type="EMBL" id="FOWC01000006">
    <property type="protein sequence ID" value="SFP64176.1"/>
    <property type="molecule type" value="Genomic_DNA"/>
</dbReference>
<dbReference type="STRING" id="112413.SAMN05421854_106137"/>
<feature type="transmembrane region" description="Helical" evidence="5">
    <location>
        <begin position="353"/>
        <end position="376"/>
    </location>
</feature>
<dbReference type="PANTHER" id="PTHR11662">
    <property type="entry name" value="SOLUTE CARRIER FAMILY 17"/>
    <property type="match status" value="1"/>
</dbReference>
<dbReference type="SUPFAM" id="SSF103473">
    <property type="entry name" value="MFS general substrate transporter"/>
    <property type="match status" value="1"/>
</dbReference>
<feature type="transmembrane region" description="Helical" evidence="5">
    <location>
        <begin position="262"/>
        <end position="280"/>
    </location>
</feature>
<evidence type="ECO:0000313" key="8">
    <source>
        <dbReference type="Proteomes" id="UP000199137"/>
    </source>
</evidence>
<feature type="domain" description="Major facilitator superfamily (MFS) profile" evidence="6">
    <location>
        <begin position="17"/>
        <end position="408"/>
    </location>
</feature>
<dbReference type="PROSITE" id="PS50850">
    <property type="entry name" value="MFS"/>
    <property type="match status" value="1"/>
</dbReference>
<dbReference type="RefSeq" id="WP_093574593.1">
    <property type="nucleotide sequence ID" value="NZ_FOWC01000006.1"/>
</dbReference>
<keyword evidence="2 5" id="KW-0812">Transmembrane</keyword>
<feature type="transmembrane region" description="Helical" evidence="5">
    <location>
        <begin position="54"/>
        <end position="76"/>
    </location>
</feature>
<sequence length="424" mass="44029">MPASEPLVPRSGRAWTVTALVLLFLLINYADKTVVGLAAEPIMNDLGLGEQQYAFVQSGFYFLFSVSGVVVGFAAAKRRTSRVMVVLALIWGLTALPMAAGLGFGALVASRIALGAAEGPAVPAATHTVYGWFPTRDRALPNALVHIGPTLGVVASAPLLSWIIADFGYRTAFGVLFALSVLWAAAWLLFANDGPYATSATPAGVSREPVPYRVFFRSGTVLGAILTGFVAFWATTTALGFLPRYLSAGLGIGHQQAGTLSALPSLFATVVILVMGAVSTRFRRGGAGSRRAYCLPGMALLAISGAAMILFPHTEKVTAIVLITIAFGLPSAFYPMVWLLIGELVPPERRLAVTAATTAVATSAGVFAPLAMGGFLTAENGYAAGFGVCGALLLAGAVAGAVLINPERDQRRLPARSLESVSAA</sequence>
<dbReference type="OrthoDB" id="4474610at2"/>
<dbReference type="InterPro" id="IPR020846">
    <property type="entry name" value="MFS_dom"/>
</dbReference>
<evidence type="ECO:0000256" key="4">
    <source>
        <dbReference type="ARBA" id="ARBA00023136"/>
    </source>
</evidence>
<accession>A0A1I5S1M4</accession>
<dbReference type="AlphaFoldDB" id="A0A1I5S1M4"/>